<dbReference type="NCBIfam" id="NF033788">
    <property type="entry name" value="HTH_metalloreg"/>
    <property type="match status" value="1"/>
</dbReference>
<dbReference type="SUPFAM" id="SSF46785">
    <property type="entry name" value="Winged helix' DNA-binding domain"/>
    <property type="match status" value="1"/>
</dbReference>
<dbReference type="Gene3D" id="1.10.10.10">
    <property type="entry name" value="Winged helix-like DNA-binding domain superfamily/Winged helix DNA-binding domain"/>
    <property type="match status" value="1"/>
</dbReference>
<dbReference type="Pfam" id="PF01022">
    <property type="entry name" value="HTH_5"/>
    <property type="match status" value="1"/>
</dbReference>
<dbReference type="InterPro" id="IPR036390">
    <property type="entry name" value="WH_DNA-bd_sf"/>
</dbReference>
<dbReference type="EMBL" id="RWJF01000001">
    <property type="protein sequence ID" value="RST32292.1"/>
    <property type="molecule type" value="Genomic_DNA"/>
</dbReference>
<dbReference type="CDD" id="cd02440">
    <property type="entry name" value="AdoMet_MTases"/>
    <property type="match status" value="1"/>
</dbReference>
<dbReference type="PANTHER" id="PTHR42912">
    <property type="entry name" value="METHYLTRANSFERASE"/>
    <property type="match status" value="1"/>
</dbReference>
<dbReference type="InterPro" id="IPR001845">
    <property type="entry name" value="HTH_ArsR_DNA-bd_dom"/>
</dbReference>
<dbReference type="InterPro" id="IPR036388">
    <property type="entry name" value="WH-like_DNA-bd_sf"/>
</dbReference>
<dbReference type="PROSITE" id="PS50987">
    <property type="entry name" value="HTH_ARSR_2"/>
    <property type="match status" value="1"/>
</dbReference>
<dbReference type="Gene3D" id="3.40.50.150">
    <property type="entry name" value="Vaccinia Virus protein VP39"/>
    <property type="match status" value="1"/>
</dbReference>
<dbReference type="SMART" id="SM00418">
    <property type="entry name" value="HTH_ARSR"/>
    <property type="match status" value="1"/>
</dbReference>
<evidence type="ECO:0000259" key="1">
    <source>
        <dbReference type="PROSITE" id="PS50987"/>
    </source>
</evidence>
<protein>
    <submittedName>
        <fullName evidence="2">Methyltransferase domain-containing protein</fullName>
    </submittedName>
</protein>
<evidence type="ECO:0000313" key="3">
    <source>
        <dbReference type="Proteomes" id="UP000274661"/>
    </source>
</evidence>
<gene>
    <name evidence="2" type="ORF">HMF7854_13725</name>
</gene>
<dbReference type="OrthoDB" id="9789575at2"/>
<dbReference type="Proteomes" id="UP000274661">
    <property type="component" value="Unassembled WGS sequence"/>
</dbReference>
<keyword evidence="2" id="KW-0808">Transferase</keyword>
<proteinExistence type="predicted"/>
<dbReference type="CDD" id="cd00090">
    <property type="entry name" value="HTH_ARSR"/>
    <property type="match status" value="1"/>
</dbReference>
<dbReference type="PRINTS" id="PR00778">
    <property type="entry name" value="HTHARSR"/>
</dbReference>
<dbReference type="AlphaFoldDB" id="A0A429VEL5"/>
<feature type="domain" description="HTH arsR-type" evidence="1">
    <location>
        <begin position="17"/>
        <end position="115"/>
    </location>
</feature>
<reference evidence="2 3" key="1">
    <citation type="submission" date="2018-12" db="EMBL/GenBank/DDBJ databases">
        <title>Sphingomonas sp. HMF7854 Genome sequencing and assembly.</title>
        <authorList>
            <person name="Cha I."/>
            <person name="Kang H."/>
            <person name="Kim H."/>
            <person name="Kang J."/>
            <person name="Joh K."/>
        </authorList>
    </citation>
    <scope>NUCLEOTIDE SEQUENCE [LARGE SCALE GENOMIC DNA]</scope>
    <source>
        <strain evidence="2 3">HMF7854</strain>
    </source>
</reference>
<dbReference type="PANTHER" id="PTHR42912:SF93">
    <property type="entry name" value="N6-ADENOSINE-METHYLTRANSFERASE TMT1A"/>
    <property type="match status" value="1"/>
</dbReference>
<dbReference type="InterPro" id="IPR050508">
    <property type="entry name" value="Methyltransf_Superfamily"/>
</dbReference>
<organism evidence="2 3">
    <name type="scientific">Sphingomonas ginkgonis</name>
    <dbReference type="NCBI Taxonomy" id="2315330"/>
    <lineage>
        <taxon>Bacteria</taxon>
        <taxon>Pseudomonadati</taxon>
        <taxon>Pseudomonadota</taxon>
        <taxon>Alphaproteobacteria</taxon>
        <taxon>Sphingomonadales</taxon>
        <taxon>Sphingomonadaceae</taxon>
        <taxon>Sphingomonas</taxon>
    </lineage>
</organism>
<dbReference type="Pfam" id="PF08241">
    <property type="entry name" value="Methyltransf_11"/>
    <property type="match status" value="1"/>
</dbReference>
<dbReference type="InterPro" id="IPR011991">
    <property type="entry name" value="ArsR-like_HTH"/>
</dbReference>
<dbReference type="InterPro" id="IPR013216">
    <property type="entry name" value="Methyltransf_11"/>
</dbReference>
<dbReference type="GO" id="GO:0008757">
    <property type="term" value="F:S-adenosylmethionine-dependent methyltransferase activity"/>
    <property type="evidence" value="ECO:0007669"/>
    <property type="project" value="InterPro"/>
</dbReference>
<dbReference type="GO" id="GO:0003700">
    <property type="term" value="F:DNA-binding transcription factor activity"/>
    <property type="evidence" value="ECO:0007669"/>
    <property type="project" value="InterPro"/>
</dbReference>
<dbReference type="InterPro" id="IPR029063">
    <property type="entry name" value="SAM-dependent_MTases_sf"/>
</dbReference>
<accession>A0A429VEL5</accession>
<keyword evidence="3" id="KW-1185">Reference proteome</keyword>
<sequence length="338" mass="36912">MTQFFRLTYKDIFISLFDVTTDLPLADRFQALADPTRLRIVALLRAMELSVGELAQVLAQSQPRVSRHIKILGDAGLVERRKEGSWVFLNLVPEAEPDQLFALLDGWSDEASRSAFVADGARLTAVRQDRAEAAQRFFAARASDWDDIRSLHVAETEVEAAIAELLGQGALGRLVDIGTGTGRMIELFGPRATSAIGIDRSSEMLRLARAKLDQAAVPGASFRQGDMYALPLPDAAADIVILHQVLHYAQNPAAAIAEAGRVLAPGGRLLVIDFALHEREDLRSRDAHVRLGFATDAIRGWLKSAGLRGDDTRKLEGGELTVMLWSACKPAKRLRVAA</sequence>
<dbReference type="SUPFAM" id="SSF53335">
    <property type="entry name" value="S-adenosyl-L-methionine-dependent methyltransferases"/>
    <property type="match status" value="1"/>
</dbReference>
<keyword evidence="2" id="KW-0489">Methyltransferase</keyword>
<dbReference type="GO" id="GO:0032259">
    <property type="term" value="P:methylation"/>
    <property type="evidence" value="ECO:0007669"/>
    <property type="project" value="UniProtKB-KW"/>
</dbReference>
<comment type="caution">
    <text evidence="2">The sequence shown here is derived from an EMBL/GenBank/DDBJ whole genome shotgun (WGS) entry which is preliminary data.</text>
</comment>
<name>A0A429VEL5_9SPHN</name>
<evidence type="ECO:0000313" key="2">
    <source>
        <dbReference type="EMBL" id="RST32292.1"/>
    </source>
</evidence>